<dbReference type="GO" id="GO:0006508">
    <property type="term" value="P:proteolysis"/>
    <property type="evidence" value="ECO:0007669"/>
    <property type="project" value="InterPro"/>
</dbReference>
<dbReference type="KEGG" id="mcad:Pan265_26010"/>
<feature type="domain" description="Peptidase S8/S53" evidence="2">
    <location>
        <begin position="123"/>
        <end position="312"/>
    </location>
</feature>
<dbReference type="InterPro" id="IPR036852">
    <property type="entry name" value="Peptidase_S8/S53_dom_sf"/>
</dbReference>
<reference evidence="3 4" key="1">
    <citation type="submission" date="2019-02" db="EMBL/GenBank/DDBJ databases">
        <title>Deep-cultivation of Planctomycetes and their phenomic and genomic characterization uncovers novel biology.</title>
        <authorList>
            <person name="Wiegand S."/>
            <person name="Jogler M."/>
            <person name="Boedeker C."/>
            <person name="Pinto D."/>
            <person name="Vollmers J."/>
            <person name="Rivas-Marin E."/>
            <person name="Kohn T."/>
            <person name="Peeters S.H."/>
            <person name="Heuer A."/>
            <person name="Rast P."/>
            <person name="Oberbeckmann S."/>
            <person name="Bunk B."/>
            <person name="Jeske O."/>
            <person name="Meyerdierks A."/>
            <person name="Storesund J.E."/>
            <person name="Kallscheuer N."/>
            <person name="Luecker S."/>
            <person name="Lage O.M."/>
            <person name="Pohl T."/>
            <person name="Merkel B.J."/>
            <person name="Hornburger P."/>
            <person name="Mueller R.-W."/>
            <person name="Bruemmer F."/>
            <person name="Labrenz M."/>
            <person name="Spormann A.M."/>
            <person name="Op den Camp H."/>
            <person name="Overmann J."/>
            <person name="Amann R."/>
            <person name="Jetten M.S.M."/>
            <person name="Mascher T."/>
            <person name="Medema M.H."/>
            <person name="Devos D.P."/>
            <person name="Kaster A.-K."/>
            <person name="Ovreas L."/>
            <person name="Rohde M."/>
            <person name="Galperin M.Y."/>
            <person name="Jogler C."/>
        </authorList>
    </citation>
    <scope>NUCLEOTIDE SEQUENCE [LARGE SCALE GENOMIC DNA]</scope>
    <source>
        <strain evidence="3 4">Pan265</strain>
    </source>
</reference>
<accession>A0A518C0J5</accession>
<sequence>MFSLPRPAIISLVLLVLVGMAAWGPGAVFGQQGRVDNRVRPVPGPGAGGESEPLRPAGPRATTVQAIGLDKARFRLGRDLPVGRDIIAGHVEGGATQYLPDGRKPVFDYVRFVPRSGPATPFDHATATAGVIYGRGGLAPGIRIVHCFSSMAWIGEAYLRVGTDEPPLEDDPIRVFSHSWITQETRGIEQVLRRVDYQIDTRDVVMAVGVNNGPDSEIPPALASAYNVIAVGTTNGRSSGGRTPVDGIGRCKPDLVAPGGQTSFATPAVAAAAASLLEAADRLEADGEAGGRSEVVKAVLMAGATKSLDWRAQPGRPLAERFGAGTLNIDNALKIMQNPRLALPSLEGAGEDDELPRIRRRYGWAFESLATGETRSITIKANRLLGPVSLMLVWNRQIKGEVIGRPFTPKPVWLPRPLLSNLDMRLVALPDEGGVAAEPTVFAESRSRLDNVEHLYIHALPPGVYRLEITRRPFPLTYEPELQDYALAWRIELPEEQADEAAGDSGGASR</sequence>
<evidence type="ECO:0000256" key="1">
    <source>
        <dbReference type="SAM" id="MobiDB-lite"/>
    </source>
</evidence>
<dbReference type="Gene3D" id="2.60.120.380">
    <property type="match status" value="1"/>
</dbReference>
<dbReference type="Pfam" id="PF00082">
    <property type="entry name" value="Peptidase_S8"/>
    <property type="match status" value="1"/>
</dbReference>
<feature type="region of interest" description="Disordered" evidence="1">
    <location>
        <begin position="36"/>
        <end position="59"/>
    </location>
</feature>
<evidence type="ECO:0000259" key="2">
    <source>
        <dbReference type="Pfam" id="PF00082"/>
    </source>
</evidence>
<dbReference type="Gene3D" id="3.40.50.200">
    <property type="entry name" value="Peptidase S8/S53 domain"/>
    <property type="match status" value="1"/>
</dbReference>
<evidence type="ECO:0000313" key="3">
    <source>
        <dbReference type="EMBL" id="QDU72727.1"/>
    </source>
</evidence>
<organism evidence="3 4">
    <name type="scientific">Mucisphaera calidilacus</name>
    <dbReference type="NCBI Taxonomy" id="2527982"/>
    <lineage>
        <taxon>Bacteria</taxon>
        <taxon>Pseudomonadati</taxon>
        <taxon>Planctomycetota</taxon>
        <taxon>Phycisphaerae</taxon>
        <taxon>Phycisphaerales</taxon>
        <taxon>Phycisphaeraceae</taxon>
        <taxon>Mucisphaera</taxon>
    </lineage>
</organism>
<gene>
    <name evidence="3" type="ORF">Pan265_26010</name>
</gene>
<dbReference type="GO" id="GO:0004252">
    <property type="term" value="F:serine-type endopeptidase activity"/>
    <property type="evidence" value="ECO:0007669"/>
    <property type="project" value="InterPro"/>
</dbReference>
<proteinExistence type="predicted"/>
<dbReference type="SUPFAM" id="SSF52743">
    <property type="entry name" value="Subtilisin-like"/>
    <property type="match status" value="1"/>
</dbReference>
<dbReference type="AlphaFoldDB" id="A0A518C0J5"/>
<dbReference type="EMBL" id="CP036280">
    <property type="protein sequence ID" value="QDU72727.1"/>
    <property type="molecule type" value="Genomic_DNA"/>
</dbReference>
<keyword evidence="4" id="KW-1185">Reference proteome</keyword>
<dbReference type="InterPro" id="IPR000209">
    <property type="entry name" value="Peptidase_S8/S53_dom"/>
</dbReference>
<dbReference type="Proteomes" id="UP000320386">
    <property type="component" value="Chromosome"/>
</dbReference>
<protein>
    <recommendedName>
        <fullName evidence="2">Peptidase S8/S53 domain-containing protein</fullName>
    </recommendedName>
</protein>
<name>A0A518C0J5_9BACT</name>
<evidence type="ECO:0000313" key="4">
    <source>
        <dbReference type="Proteomes" id="UP000320386"/>
    </source>
</evidence>